<name>A0ABD3I330_9MARC</name>
<evidence type="ECO:0000313" key="3">
    <source>
        <dbReference type="Proteomes" id="UP001633002"/>
    </source>
</evidence>
<dbReference type="Proteomes" id="UP001633002">
    <property type="component" value="Unassembled WGS sequence"/>
</dbReference>
<gene>
    <name evidence="2" type="ORF">R1sor_012191</name>
</gene>
<evidence type="ECO:0000256" key="1">
    <source>
        <dbReference type="SAM" id="Coils"/>
    </source>
</evidence>
<keyword evidence="3" id="KW-1185">Reference proteome</keyword>
<dbReference type="EMBL" id="JBJQOH010000002">
    <property type="protein sequence ID" value="KAL3698115.1"/>
    <property type="molecule type" value="Genomic_DNA"/>
</dbReference>
<reference evidence="2 3" key="1">
    <citation type="submission" date="2024-09" db="EMBL/GenBank/DDBJ databases">
        <title>Chromosome-scale assembly of Riccia sorocarpa.</title>
        <authorList>
            <person name="Paukszto L."/>
        </authorList>
    </citation>
    <scope>NUCLEOTIDE SEQUENCE [LARGE SCALE GENOMIC DNA]</scope>
    <source>
        <strain evidence="2">LP-2024</strain>
        <tissue evidence="2">Aerial parts of the thallus</tissue>
    </source>
</reference>
<feature type="coiled-coil region" evidence="1">
    <location>
        <begin position="176"/>
        <end position="217"/>
    </location>
</feature>
<protein>
    <submittedName>
        <fullName evidence="2">Uncharacterized protein</fullName>
    </submittedName>
</protein>
<organism evidence="2 3">
    <name type="scientific">Riccia sorocarpa</name>
    <dbReference type="NCBI Taxonomy" id="122646"/>
    <lineage>
        <taxon>Eukaryota</taxon>
        <taxon>Viridiplantae</taxon>
        <taxon>Streptophyta</taxon>
        <taxon>Embryophyta</taxon>
        <taxon>Marchantiophyta</taxon>
        <taxon>Marchantiopsida</taxon>
        <taxon>Marchantiidae</taxon>
        <taxon>Marchantiales</taxon>
        <taxon>Ricciaceae</taxon>
        <taxon>Riccia</taxon>
    </lineage>
</organism>
<dbReference type="AlphaFoldDB" id="A0ABD3I330"/>
<sequence length="220" mass="25624">MTRAEVYPFLDMTELKSSGKLIIDGRMFNDTCKLILDFIAADLRSFIDFPNVEEYTWLVEPSVIEVYYQNLYGVKTMSGLLPQFKLWFQYTLERLALLCPQELVNSLGHYKLDAQSKSKFREGWISCVEIVKTYLLSKTSVDVSKGQLLLEDPRNSFLDTIQARWDAEKGELVRETQKLRVELGKAQDQAAELEEKSKNLQQEKELLKEEFNKQKEEFEA</sequence>
<comment type="caution">
    <text evidence="2">The sequence shown here is derived from an EMBL/GenBank/DDBJ whole genome shotgun (WGS) entry which is preliminary data.</text>
</comment>
<accession>A0ABD3I330</accession>
<keyword evidence="1" id="KW-0175">Coiled coil</keyword>
<proteinExistence type="predicted"/>
<evidence type="ECO:0000313" key="2">
    <source>
        <dbReference type="EMBL" id="KAL3698115.1"/>
    </source>
</evidence>